<gene>
    <name evidence="1" type="ORF">A2370_01110</name>
</gene>
<name>A0A1G2QBN6_9BACT</name>
<dbReference type="AlphaFoldDB" id="A0A1G2QBN6"/>
<reference evidence="1 2" key="1">
    <citation type="journal article" date="2016" name="Nat. Commun.">
        <title>Thousands of microbial genomes shed light on interconnected biogeochemical processes in an aquifer system.</title>
        <authorList>
            <person name="Anantharaman K."/>
            <person name="Brown C.T."/>
            <person name="Hug L.A."/>
            <person name="Sharon I."/>
            <person name="Castelle C.J."/>
            <person name="Probst A.J."/>
            <person name="Thomas B.C."/>
            <person name="Singh A."/>
            <person name="Wilkins M.J."/>
            <person name="Karaoz U."/>
            <person name="Brodie E.L."/>
            <person name="Williams K.H."/>
            <person name="Hubbard S.S."/>
            <person name="Banfield J.F."/>
        </authorList>
    </citation>
    <scope>NUCLEOTIDE SEQUENCE [LARGE SCALE GENOMIC DNA]</scope>
</reference>
<organism evidence="1 2">
    <name type="scientific">Candidatus Vogelbacteria bacterium RIFOXYB1_FULL_42_16</name>
    <dbReference type="NCBI Taxonomy" id="1802436"/>
    <lineage>
        <taxon>Bacteria</taxon>
        <taxon>Candidatus Vogeliibacteriota</taxon>
    </lineage>
</organism>
<comment type="caution">
    <text evidence="1">The sequence shown here is derived from an EMBL/GenBank/DDBJ whole genome shotgun (WGS) entry which is preliminary data.</text>
</comment>
<accession>A0A1G2QBN6</accession>
<proteinExistence type="predicted"/>
<dbReference type="Proteomes" id="UP000176222">
    <property type="component" value="Unassembled WGS sequence"/>
</dbReference>
<protein>
    <submittedName>
        <fullName evidence="1">Uncharacterized protein</fullName>
    </submittedName>
</protein>
<evidence type="ECO:0000313" key="1">
    <source>
        <dbReference type="EMBL" id="OHA57975.1"/>
    </source>
</evidence>
<dbReference type="EMBL" id="MHTH01000019">
    <property type="protein sequence ID" value="OHA57975.1"/>
    <property type="molecule type" value="Genomic_DNA"/>
</dbReference>
<sequence>MENNLEQVPAEDLAVSEKVQGIKNSKLLAGLPRALEHVEDEGRLVYTLQNIIKTATEKKVEKETIDKLVEATEIIKSLEVTLRNTESLNNFIFQALVNRGKDEGINVSVTPTYGLAYAIDRDIKLLRDGKFAECRGVDAYGFKQYLNGEVRVIGEDFIAELQKFNVPLPEKFYEALDKSFFTSLGKEMESNESYDGNKYRAIRVEYQRKAEPLLNDLSRSLRLSMRYVGEKLAFILLGKRLEKFGGVYKEITDE</sequence>
<evidence type="ECO:0000313" key="2">
    <source>
        <dbReference type="Proteomes" id="UP000176222"/>
    </source>
</evidence>